<organism evidence="4 5">
    <name type="scientific">Pseudomonas kulmbachensis</name>
    <dbReference type="NCBI Taxonomy" id="3043408"/>
    <lineage>
        <taxon>Bacteria</taxon>
        <taxon>Pseudomonadati</taxon>
        <taxon>Pseudomonadota</taxon>
        <taxon>Gammaproteobacteria</taxon>
        <taxon>Pseudomonadales</taxon>
        <taxon>Pseudomonadaceae</taxon>
        <taxon>Pseudomonas</taxon>
    </lineage>
</organism>
<keyword evidence="2" id="KW-0503">Monooxygenase</keyword>
<gene>
    <name evidence="4" type="ORF">ACHMWK_06650</name>
</gene>
<dbReference type="PANTHER" id="PTHR13789:SF268">
    <property type="entry name" value="5-METHYLPHENAZINE-1-CARBOXYLATE 1-MONOOXYGENASE"/>
    <property type="match status" value="1"/>
</dbReference>
<dbReference type="Proteomes" id="UP001609821">
    <property type="component" value="Unassembled WGS sequence"/>
</dbReference>
<dbReference type="EMBL" id="JBINXB010000005">
    <property type="protein sequence ID" value="MFH6565644.1"/>
    <property type="molecule type" value="Genomic_DNA"/>
</dbReference>
<dbReference type="RefSeq" id="WP_395246820.1">
    <property type="nucleotide sequence ID" value="NZ_JBINXA010000015.1"/>
</dbReference>
<evidence type="ECO:0000256" key="2">
    <source>
        <dbReference type="ARBA" id="ARBA00023033"/>
    </source>
</evidence>
<evidence type="ECO:0000313" key="4">
    <source>
        <dbReference type="EMBL" id="MFH6565644.1"/>
    </source>
</evidence>
<dbReference type="SUPFAM" id="SSF54373">
    <property type="entry name" value="FAD-linked reductases, C-terminal domain"/>
    <property type="match status" value="1"/>
</dbReference>
<dbReference type="PRINTS" id="PR00420">
    <property type="entry name" value="RNGMNOXGNASE"/>
</dbReference>
<evidence type="ECO:0000256" key="1">
    <source>
        <dbReference type="ARBA" id="ARBA00023002"/>
    </source>
</evidence>
<accession>A0ABW7LVE0</accession>
<dbReference type="InterPro" id="IPR002938">
    <property type="entry name" value="FAD-bd"/>
</dbReference>
<feature type="domain" description="FAD-binding" evidence="3">
    <location>
        <begin position="3"/>
        <end position="350"/>
    </location>
</feature>
<dbReference type="InterPro" id="IPR036188">
    <property type="entry name" value="FAD/NAD-bd_sf"/>
</dbReference>
<evidence type="ECO:0000259" key="3">
    <source>
        <dbReference type="Pfam" id="PF01494"/>
    </source>
</evidence>
<sequence>MMNIAIAGAGIGGLTAALCLHRKGFSVKVFEAVEKLQPLGVGINVMPHASGMLHGLGLGDALDDLAIRTRAIEYRTRFGHLIQSDPRSVEAGFEYPQYSIHRGELQFLLLDTVRARLGEDAVVTGKALSGFTQDESGVQLSFDDGTTYSCDLLVGADGFRSKVRQQLHPDEGSAHYEGTMMWRGANLQAPFADGKTMFIAGDHDVKFVCYPISRRAQKDGRALVNWVAEVRHDQPRAADEADWNRVGERDFIARFSGFQMPDIDISTLLESTQVITQYPMIDRDPLPWWTQGRVTLLGDAAHPMYPMGANGASQAIIDAGELADQLAEKPTPEGLVAYEAVRRPATTNVVLSNRMTGPEQVLDIAAARVKGPEDRIEDLISVEELEVVAANYRQVAGFLRKGA</sequence>
<dbReference type="InterPro" id="IPR050493">
    <property type="entry name" value="FAD-dep_Monooxygenase_BioMet"/>
</dbReference>
<comment type="caution">
    <text evidence="4">The sequence shown here is derived from an EMBL/GenBank/DDBJ whole genome shotgun (WGS) entry which is preliminary data.</text>
</comment>
<dbReference type="SUPFAM" id="SSF51905">
    <property type="entry name" value="FAD/NAD(P)-binding domain"/>
    <property type="match status" value="1"/>
</dbReference>
<name>A0ABW7LVE0_9PSED</name>
<dbReference type="Gene3D" id="3.30.9.30">
    <property type="match status" value="1"/>
</dbReference>
<keyword evidence="1" id="KW-0560">Oxidoreductase</keyword>
<protein>
    <submittedName>
        <fullName evidence="4">Flavin-dependent oxidoreductase</fullName>
    </submittedName>
</protein>
<keyword evidence="5" id="KW-1185">Reference proteome</keyword>
<dbReference type="Pfam" id="PF01494">
    <property type="entry name" value="FAD_binding_3"/>
    <property type="match status" value="1"/>
</dbReference>
<proteinExistence type="predicted"/>
<dbReference type="NCBIfam" id="NF005720">
    <property type="entry name" value="PRK07538.1"/>
    <property type="match status" value="1"/>
</dbReference>
<evidence type="ECO:0000313" key="5">
    <source>
        <dbReference type="Proteomes" id="UP001609821"/>
    </source>
</evidence>
<dbReference type="PANTHER" id="PTHR13789">
    <property type="entry name" value="MONOOXYGENASE"/>
    <property type="match status" value="1"/>
</dbReference>
<reference evidence="4 5" key="1">
    <citation type="submission" date="2024-10" db="EMBL/GenBank/DDBJ databases">
        <title>Aeromonas and Pseudomonas from the Cagarras Archipelago, Rio de Janeiro, Brazil.</title>
        <authorList>
            <person name="Canellas A.L.B."/>
            <person name="Laport M.S."/>
        </authorList>
    </citation>
    <scope>NUCLEOTIDE SEQUENCE [LARGE SCALE GENOMIC DNA]</scope>
    <source>
        <strain evidence="4 5">CPF-4</strain>
    </source>
</reference>
<dbReference type="Gene3D" id="3.50.50.60">
    <property type="entry name" value="FAD/NAD(P)-binding domain"/>
    <property type="match status" value="1"/>
</dbReference>